<feature type="non-terminal residue" evidence="8">
    <location>
        <position position="1"/>
    </location>
</feature>
<feature type="non-terminal residue" evidence="8">
    <location>
        <position position="182"/>
    </location>
</feature>
<protein>
    <recommendedName>
        <fullName evidence="7">Major facilitator superfamily (MFS) profile domain-containing protein</fullName>
    </recommendedName>
</protein>
<dbReference type="GO" id="GO:0016020">
    <property type="term" value="C:membrane"/>
    <property type="evidence" value="ECO:0007669"/>
    <property type="project" value="UniProtKB-SubCell"/>
</dbReference>
<dbReference type="InterPro" id="IPR044770">
    <property type="entry name" value="MFS_spinster-like"/>
</dbReference>
<evidence type="ECO:0000313" key="8">
    <source>
        <dbReference type="EMBL" id="SVB31672.1"/>
    </source>
</evidence>
<feature type="transmembrane region" description="Helical" evidence="6">
    <location>
        <begin position="12"/>
        <end position="29"/>
    </location>
</feature>
<comment type="subcellular location">
    <subcellularLocation>
        <location evidence="1">Membrane</location>
        <topology evidence="1">Multi-pass membrane protein</topology>
    </subcellularLocation>
</comment>
<evidence type="ECO:0000259" key="7">
    <source>
        <dbReference type="PROSITE" id="PS50850"/>
    </source>
</evidence>
<proteinExistence type="predicted"/>
<evidence type="ECO:0000256" key="4">
    <source>
        <dbReference type="ARBA" id="ARBA00022989"/>
    </source>
</evidence>
<keyword evidence="5 6" id="KW-0472">Membrane</keyword>
<feature type="transmembrane region" description="Helical" evidence="6">
    <location>
        <begin position="83"/>
        <end position="101"/>
    </location>
</feature>
<accession>A0A382D0T0</accession>
<feature type="domain" description="Major facilitator superfamily (MFS) profile" evidence="7">
    <location>
        <begin position="16"/>
        <end position="182"/>
    </location>
</feature>
<dbReference type="PANTHER" id="PTHR23505:SF79">
    <property type="entry name" value="PROTEIN SPINSTER"/>
    <property type="match status" value="1"/>
</dbReference>
<dbReference type="PROSITE" id="PS50850">
    <property type="entry name" value="MFS"/>
    <property type="match status" value="1"/>
</dbReference>
<dbReference type="SUPFAM" id="SSF103473">
    <property type="entry name" value="MFS general substrate transporter"/>
    <property type="match status" value="1"/>
</dbReference>
<dbReference type="EMBL" id="UINC01036941">
    <property type="protein sequence ID" value="SVB31672.1"/>
    <property type="molecule type" value="Genomic_DNA"/>
</dbReference>
<dbReference type="InterPro" id="IPR036259">
    <property type="entry name" value="MFS_trans_sf"/>
</dbReference>
<feature type="transmembrane region" description="Helical" evidence="6">
    <location>
        <begin position="142"/>
        <end position="164"/>
    </location>
</feature>
<keyword evidence="3 6" id="KW-0812">Transmembrane</keyword>
<evidence type="ECO:0000256" key="3">
    <source>
        <dbReference type="ARBA" id="ARBA00022692"/>
    </source>
</evidence>
<organism evidence="8">
    <name type="scientific">marine metagenome</name>
    <dbReference type="NCBI Taxonomy" id="408172"/>
    <lineage>
        <taxon>unclassified sequences</taxon>
        <taxon>metagenomes</taxon>
        <taxon>ecological metagenomes</taxon>
    </lineage>
</organism>
<evidence type="ECO:0000256" key="6">
    <source>
        <dbReference type="SAM" id="Phobius"/>
    </source>
</evidence>
<gene>
    <name evidence="8" type="ORF">METZ01_LOCUS184526</name>
</gene>
<dbReference type="InterPro" id="IPR011701">
    <property type="entry name" value="MFS"/>
</dbReference>
<feature type="transmembrane region" description="Helical" evidence="6">
    <location>
        <begin position="50"/>
        <end position="71"/>
    </location>
</feature>
<dbReference type="Pfam" id="PF07690">
    <property type="entry name" value="MFS_1"/>
    <property type="match status" value="1"/>
</dbReference>
<keyword evidence="2" id="KW-0813">Transport</keyword>
<keyword evidence="4 6" id="KW-1133">Transmembrane helix</keyword>
<evidence type="ECO:0000256" key="1">
    <source>
        <dbReference type="ARBA" id="ARBA00004141"/>
    </source>
</evidence>
<evidence type="ECO:0000256" key="5">
    <source>
        <dbReference type="ARBA" id="ARBA00023136"/>
    </source>
</evidence>
<dbReference type="PANTHER" id="PTHR23505">
    <property type="entry name" value="SPINSTER"/>
    <property type="match status" value="1"/>
</dbReference>
<dbReference type="Gene3D" id="1.20.1250.20">
    <property type="entry name" value="MFS general substrate transporter like domains"/>
    <property type="match status" value="1"/>
</dbReference>
<evidence type="ECO:0000256" key="2">
    <source>
        <dbReference type="ARBA" id="ARBA00022448"/>
    </source>
</evidence>
<reference evidence="8" key="1">
    <citation type="submission" date="2018-05" db="EMBL/GenBank/DDBJ databases">
        <authorList>
            <person name="Lanie J.A."/>
            <person name="Ng W.-L."/>
            <person name="Kazmierczak K.M."/>
            <person name="Andrzejewski T.M."/>
            <person name="Davidsen T.M."/>
            <person name="Wayne K.J."/>
            <person name="Tettelin H."/>
            <person name="Glass J.I."/>
            <person name="Rusch D."/>
            <person name="Podicherti R."/>
            <person name="Tsui H.-C.T."/>
            <person name="Winkler M.E."/>
        </authorList>
    </citation>
    <scope>NUCLEOTIDE SEQUENCE</scope>
</reference>
<dbReference type="InterPro" id="IPR020846">
    <property type="entry name" value="MFS_dom"/>
</dbReference>
<name>A0A382D0T0_9ZZZZ</name>
<sequence length="182" mass="19957">VKGNEPKVGGAYAHYVLFVLVIVYVFNFIDRNILSILSQEIQADLGVTDAQMGFLYGTVFAVFYAVFGIPLARFADVWVRRSLISVGLLFWSVMTALSGFAKSFPMLATFRIGVGVGEASASPAAYSMLSDYYHPRLRATVLAIYSSGVYIGGGIGLFLGGFIMETWNTWYPDSTTAPFEIR</sequence>
<dbReference type="AlphaFoldDB" id="A0A382D0T0"/>
<dbReference type="GO" id="GO:0022857">
    <property type="term" value="F:transmembrane transporter activity"/>
    <property type="evidence" value="ECO:0007669"/>
    <property type="project" value="InterPro"/>
</dbReference>